<organism evidence="3 4">
    <name type="scientific">Candidatus Anaerostipes excrementavium</name>
    <dbReference type="NCBI Taxonomy" id="2838463"/>
    <lineage>
        <taxon>Bacteria</taxon>
        <taxon>Bacillati</taxon>
        <taxon>Bacillota</taxon>
        <taxon>Clostridia</taxon>
        <taxon>Lachnospirales</taxon>
        <taxon>Lachnospiraceae</taxon>
        <taxon>Anaerostipes</taxon>
    </lineage>
</organism>
<evidence type="ECO:0000313" key="4">
    <source>
        <dbReference type="Proteomes" id="UP000886721"/>
    </source>
</evidence>
<sequence length="471" mass="52294">MKDYRSKRIQIISVATLVIAGVMILSILWTTIRNTSHDEEYAYRQKEELISKDKEVLCGDIIDENGTVIASAEKDGEKQKIQYEDPYAYTLFVGITEGKDSPETYGLYEMYRDELYSAGEGEKKGATIQMSINSELQKYAYQLLKKQDKRGSVIVMDAKSGEIKACAFTPSVNGNDLSEDWKEKLSDDGGFIKPLLNPVVPGSIYKITTSVGILEEGLENEVINDNGSTQIDGAVLRNSGSAVYGPISLSKGFLHSSNVYFGTMGQKYLKQDKLEDLANRFLIGKNLKLDFGTVSSRFYDNNKKKDFSEIQTAWTSIGQNEVRLTIVNAAMLAQTIANDGIMMKPYAVRSIYHGKGKDKTYEMQTKAQEYKKVTDKETARKLRSIMKATGEHYTKQKTGKSTIKAGGREITIGLKTGTGEIGSDKNNSIWIASMAPADDPEYIIAMNVYDSEGAGKSLLGDIISLYQQTMK</sequence>
<dbReference type="Proteomes" id="UP000886721">
    <property type="component" value="Unassembled WGS sequence"/>
</dbReference>
<comment type="caution">
    <text evidence="3">The sequence shown here is derived from an EMBL/GenBank/DDBJ whole genome shotgun (WGS) entry which is preliminary data.</text>
</comment>
<dbReference type="Gene3D" id="3.90.1310.10">
    <property type="entry name" value="Penicillin-binding protein 2a (Domain 2)"/>
    <property type="match status" value="1"/>
</dbReference>
<dbReference type="AlphaFoldDB" id="A0A9D1WSY0"/>
<feature type="transmembrane region" description="Helical" evidence="1">
    <location>
        <begin position="12"/>
        <end position="32"/>
    </location>
</feature>
<accession>A0A9D1WSY0</accession>
<dbReference type="InterPro" id="IPR050515">
    <property type="entry name" value="Beta-lactam/transpept"/>
</dbReference>
<feature type="domain" description="Penicillin-binding protein transpeptidase" evidence="2">
    <location>
        <begin position="151"/>
        <end position="456"/>
    </location>
</feature>
<evidence type="ECO:0000259" key="2">
    <source>
        <dbReference type="Pfam" id="PF00905"/>
    </source>
</evidence>
<evidence type="ECO:0000313" key="3">
    <source>
        <dbReference type="EMBL" id="HIX66669.1"/>
    </source>
</evidence>
<keyword evidence="1" id="KW-1133">Transmembrane helix</keyword>
<dbReference type="InterPro" id="IPR001460">
    <property type="entry name" value="PCN-bd_Tpept"/>
</dbReference>
<dbReference type="Gene3D" id="3.40.710.10">
    <property type="entry name" value="DD-peptidase/beta-lactamase superfamily"/>
    <property type="match status" value="1"/>
</dbReference>
<gene>
    <name evidence="3" type="ORF">H9735_00935</name>
</gene>
<dbReference type="GO" id="GO:0071972">
    <property type="term" value="F:peptidoglycan L,D-transpeptidase activity"/>
    <property type="evidence" value="ECO:0007669"/>
    <property type="project" value="TreeGrafter"/>
</dbReference>
<reference evidence="3" key="1">
    <citation type="journal article" date="2021" name="PeerJ">
        <title>Extensive microbial diversity within the chicken gut microbiome revealed by metagenomics and culture.</title>
        <authorList>
            <person name="Gilroy R."/>
            <person name="Ravi A."/>
            <person name="Getino M."/>
            <person name="Pursley I."/>
            <person name="Horton D.L."/>
            <person name="Alikhan N.F."/>
            <person name="Baker D."/>
            <person name="Gharbi K."/>
            <person name="Hall N."/>
            <person name="Watson M."/>
            <person name="Adriaenssens E.M."/>
            <person name="Foster-Nyarko E."/>
            <person name="Jarju S."/>
            <person name="Secka A."/>
            <person name="Antonio M."/>
            <person name="Oren A."/>
            <person name="Chaudhuri R.R."/>
            <person name="La Ragione R."/>
            <person name="Hildebrand F."/>
            <person name="Pallen M.J."/>
        </authorList>
    </citation>
    <scope>NUCLEOTIDE SEQUENCE</scope>
    <source>
        <strain evidence="3">CHK191-13928</strain>
    </source>
</reference>
<keyword evidence="1" id="KW-0472">Membrane</keyword>
<dbReference type="GO" id="GO:0071555">
    <property type="term" value="P:cell wall organization"/>
    <property type="evidence" value="ECO:0007669"/>
    <property type="project" value="TreeGrafter"/>
</dbReference>
<protein>
    <recommendedName>
        <fullName evidence="2">Penicillin-binding protein transpeptidase domain-containing protein</fullName>
    </recommendedName>
</protein>
<dbReference type="PANTHER" id="PTHR30627">
    <property type="entry name" value="PEPTIDOGLYCAN D,D-TRANSPEPTIDASE"/>
    <property type="match status" value="1"/>
</dbReference>
<reference evidence="3" key="2">
    <citation type="submission" date="2021-04" db="EMBL/GenBank/DDBJ databases">
        <authorList>
            <person name="Gilroy R."/>
        </authorList>
    </citation>
    <scope>NUCLEOTIDE SEQUENCE</scope>
    <source>
        <strain evidence="3">CHK191-13928</strain>
    </source>
</reference>
<dbReference type="InterPro" id="IPR012338">
    <property type="entry name" value="Beta-lactam/transpept-like"/>
</dbReference>
<dbReference type="PANTHER" id="PTHR30627:SF24">
    <property type="entry name" value="PENICILLIN-BINDING PROTEIN 4B"/>
    <property type="match status" value="1"/>
</dbReference>
<dbReference type="GO" id="GO:0008658">
    <property type="term" value="F:penicillin binding"/>
    <property type="evidence" value="ECO:0007669"/>
    <property type="project" value="InterPro"/>
</dbReference>
<dbReference type="SUPFAM" id="SSF56601">
    <property type="entry name" value="beta-lactamase/transpeptidase-like"/>
    <property type="match status" value="1"/>
</dbReference>
<dbReference type="Pfam" id="PF00905">
    <property type="entry name" value="Transpeptidase"/>
    <property type="match status" value="1"/>
</dbReference>
<name>A0A9D1WSY0_9FIRM</name>
<dbReference type="GO" id="GO:0005886">
    <property type="term" value="C:plasma membrane"/>
    <property type="evidence" value="ECO:0007669"/>
    <property type="project" value="TreeGrafter"/>
</dbReference>
<evidence type="ECO:0000256" key="1">
    <source>
        <dbReference type="SAM" id="Phobius"/>
    </source>
</evidence>
<keyword evidence="1" id="KW-0812">Transmembrane</keyword>
<dbReference type="EMBL" id="DXEM01000004">
    <property type="protein sequence ID" value="HIX66669.1"/>
    <property type="molecule type" value="Genomic_DNA"/>
</dbReference>
<proteinExistence type="predicted"/>